<accession>A0ABN7VZZ7</accession>
<evidence type="ECO:0000313" key="1">
    <source>
        <dbReference type="EMBL" id="CAG8808497.1"/>
    </source>
</evidence>
<gene>
    <name evidence="1" type="ORF">GMARGA_LOCUS24715</name>
</gene>
<dbReference type="EMBL" id="CAJVQB010026419">
    <property type="protein sequence ID" value="CAG8808497.1"/>
    <property type="molecule type" value="Genomic_DNA"/>
</dbReference>
<name>A0ABN7VZZ7_GIGMA</name>
<feature type="non-terminal residue" evidence="1">
    <location>
        <position position="143"/>
    </location>
</feature>
<sequence length="143" mass="16540">MQVLNHAKITNKLLGIMTNNAQSMIATGQELKQDLNNYELVHQCYILNIFVVKNRDLSSLYLQNANWLVVNNMIQLLKPIFIVTKILSTSTYPTINECMVAESINFKLEEYWEYINNSTTIGILLDLQSKTKTFRDTNQYENA</sequence>
<comment type="caution">
    <text evidence="1">The sequence shown here is derived from an EMBL/GenBank/DDBJ whole genome shotgun (WGS) entry which is preliminary data.</text>
</comment>
<evidence type="ECO:0000313" key="2">
    <source>
        <dbReference type="Proteomes" id="UP000789901"/>
    </source>
</evidence>
<proteinExistence type="predicted"/>
<keyword evidence="2" id="KW-1185">Reference proteome</keyword>
<organism evidence="1 2">
    <name type="scientific">Gigaspora margarita</name>
    <dbReference type="NCBI Taxonomy" id="4874"/>
    <lineage>
        <taxon>Eukaryota</taxon>
        <taxon>Fungi</taxon>
        <taxon>Fungi incertae sedis</taxon>
        <taxon>Mucoromycota</taxon>
        <taxon>Glomeromycotina</taxon>
        <taxon>Glomeromycetes</taxon>
        <taxon>Diversisporales</taxon>
        <taxon>Gigasporaceae</taxon>
        <taxon>Gigaspora</taxon>
    </lineage>
</organism>
<dbReference type="Proteomes" id="UP000789901">
    <property type="component" value="Unassembled WGS sequence"/>
</dbReference>
<protein>
    <submittedName>
        <fullName evidence="1">17419_t:CDS:1</fullName>
    </submittedName>
</protein>
<reference evidence="1 2" key="1">
    <citation type="submission" date="2021-06" db="EMBL/GenBank/DDBJ databases">
        <authorList>
            <person name="Kallberg Y."/>
            <person name="Tangrot J."/>
            <person name="Rosling A."/>
        </authorList>
    </citation>
    <scope>NUCLEOTIDE SEQUENCE [LARGE SCALE GENOMIC DNA]</scope>
    <source>
        <strain evidence="1 2">120-4 pot B 10/14</strain>
    </source>
</reference>